<dbReference type="AlphaFoldDB" id="B7JVM5"/>
<dbReference type="EMBL" id="CP001287">
    <property type="protein sequence ID" value="ACK64596.1"/>
    <property type="molecule type" value="Genomic_DNA"/>
</dbReference>
<feature type="domain" description="DUF83" evidence="14">
    <location>
        <begin position="11"/>
        <end position="182"/>
    </location>
</feature>
<comment type="cofactor">
    <cofactor evidence="13">
        <name>iron-sulfur cluster</name>
        <dbReference type="ChEBI" id="CHEBI:30408"/>
    </cofactor>
</comment>
<dbReference type="PANTHER" id="PTHR36531">
    <property type="entry name" value="CRISPR-ASSOCIATED EXONUCLEASE CAS4"/>
    <property type="match status" value="1"/>
</dbReference>
<proteinExistence type="inferred from homology"/>
<keyword evidence="12 13" id="KW-0464">Manganese</keyword>
<dbReference type="NCBIfam" id="TIGR00372">
    <property type="entry name" value="cas4"/>
    <property type="match status" value="1"/>
</dbReference>
<comment type="cofactor">
    <cofactor evidence="1">
        <name>[4Fe-4S] cluster</name>
        <dbReference type="ChEBI" id="CHEBI:49883"/>
    </cofactor>
</comment>
<evidence type="ECO:0000256" key="7">
    <source>
        <dbReference type="ARBA" id="ARBA00022801"/>
    </source>
</evidence>
<comment type="function">
    <text evidence="13">CRISPR (clustered regularly interspaced short palindromic repeat) is an adaptive immune system that provides protection against mobile genetic elements (viruses, transposable elements and conjugative plasmids). CRISPR clusters contain sequences complementary to antecedent mobile elements and target invading nucleic acids. CRISPR clusters are transcribed and processed into CRISPR RNA (crRNA).</text>
</comment>
<name>B7JVM5_RIPO1</name>
<evidence type="ECO:0000259" key="14">
    <source>
        <dbReference type="Pfam" id="PF01930"/>
    </source>
</evidence>
<evidence type="ECO:0000256" key="6">
    <source>
        <dbReference type="ARBA" id="ARBA00022723"/>
    </source>
</evidence>
<keyword evidence="16" id="KW-1185">Reference proteome</keyword>
<dbReference type="STRING" id="41431.PCC8801_0505"/>
<dbReference type="EC" id="3.1.12.1" evidence="3 13"/>
<dbReference type="OrthoDB" id="9781776at2"/>
<dbReference type="GO" id="GO:0051536">
    <property type="term" value="F:iron-sulfur cluster binding"/>
    <property type="evidence" value="ECO:0007669"/>
    <property type="project" value="UniProtKB-KW"/>
</dbReference>
<evidence type="ECO:0000256" key="13">
    <source>
        <dbReference type="RuleBase" id="RU365022"/>
    </source>
</evidence>
<sequence length="196" mass="23202">MIDNYLPLAYLNAFEYCTRRFYWEYVLGEMANNEHIIIGRHLHRNINQEGIIKEEDTIIHRQQWVWSDRLQIKGIIDAVEEKESSLVPVEYKKGRMSQHLNDHFQLCAAALCLEEKTGKIITYGEIFYHANRRRQRVDFSDRLRCSTEQAIHHTHELVNQKMPSPINNSKKCRDCSLKTMCLPKEVKQLRNSLISD</sequence>
<keyword evidence="5 13" id="KW-0540">Nuclease</keyword>
<evidence type="ECO:0000256" key="9">
    <source>
        <dbReference type="ARBA" id="ARBA00023004"/>
    </source>
</evidence>
<dbReference type="Proteomes" id="UP000008204">
    <property type="component" value="Chromosome"/>
</dbReference>
<evidence type="ECO:0000256" key="3">
    <source>
        <dbReference type="ARBA" id="ARBA00012768"/>
    </source>
</evidence>
<dbReference type="InterPro" id="IPR011604">
    <property type="entry name" value="PDDEXK-like_dom_sf"/>
</dbReference>
<dbReference type="InterPro" id="IPR022765">
    <property type="entry name" value="Dna2/Cas4_DUF83"/>
</dbReference>
<reference evidence="16" key="1">
    <citation type="journal article" date="2011" name="MBio">
        <title>Novel metabolic attributes of the genus Cyanothece, comprising a group of unicellular nitrogen-fixing Cyanobacteria.</title>
        <authorList>
            <person name="Bandyopadhyay A."/>
            <person name="Elvitigala T."/>
            <person name="Welsh E."/>
            <person name="Stockel J."/>
            <person name="Liberton M."/>
            <person name="Min H."/>
            <person name="Sherman L.A."/>
            <person name="Pakrasi H.B."/>
        </authorList>
    </citation>
    <scope>NUCLEOTIDE SEQUENCE [LARGE SCALE GENOMIC DNA]</scope>
    <source>
        <strain evidence="16">PCC 8801</strain>
    </source>
</reference>
<dbReference type="Pfam" id="PF01930">
    <property type="entry name" value="Cas_Cas4"/>
    <property type="match status" value="1"/>
</dbReference>
<dbReference type="GO" id="GO:0051607">
    <property type="term" value="P:defense response to virus"/>
    <property type="evidence" value="ECO:0007669"/>
    <property type="project" value="UniProtKB-KW"/>
</dbReference>
<dbReference type="InterPro" id="IPR051827">
    <property type="entry name" value="Cas4_exonuclease"/>
</dbReference>
<evidence type="ECO:0000256" key="1">
    <source>
        <dbReference type="ARBA" id="ARBA00001966"/>
    </source>
</evidence>
<keyword evidence="8 13" id="KW-0269">Exonuclease</keyword>
<evidence type="ECO:0000256" key="4">
    <source>
        <dbReference type="ARBA" id="ARBA00020049"/>
    </source>
</evidence>
<comment type="similarity">
    <text evidence="2 13">Belongs to the CRISPR-associated exonuclease Cas4 family.</text>
</comment>
<dbReference type="GO" id="GO:0004527">
    <property type="term" value="F:exonuclease activity"/>
    <property type="evidence" value="ECO:0007669"/>
    <property type="project" value="UniProtKB-KW"/>
</dbReference>
<evidence type="ECO:0000256" key="11">
    <source>
        <dbReference type="ARBA" id="ARBA00023118"/>
    </source>
</evidence>
<dbReference type="InterPro" id="IPR013343">
    <property type="entry name" value="CRISPR-assoc_prot_Cas4"/>
</dbReference>
<dbReference type="RefSeq" id="WP_012593873.1">
    <property type="nucleotide sequence ID" value="NC_011726.1"/>
</dbReference>
<keyword evidence="7 13" id="KW-0378">Hydrolase</keyword>
<dbReference type="KEGG" id="cyp:PCC8801_0505"/>
<comment type="cofactor">
    <cofactor evidence="13">
        <name>Mg(2+)</name>
        <dbReference type="ChEBI" id="CHEBI:18420"/>
    </cofactor>
    <cofactor evidence="13">
        <name>Mn(2+)</name>
        <dbReference type="ChEBI" id="CHEBI:29035"/>
    </cofactor>
    <text evidence="13">Mg(2+) or Mn(2+) required for ssDNA cleavage activity.</text>
</comment>
<evidence type="ECO:0000256" key="12">
    <source>
        <dbReference type="ARBA" id="ARBA00023211"/>
    </source>
</evidence>
<evidence type="ECO:0000313" key="16">
    <source>
        <dbReference type="Proteomes" id="UP000008204"/>
    </source>
</evidence>
<dbReference type="GO" id="GO:0046872">
    <property type="term" value="F:metal ion binding"/>
    <property type="evidence" value="ECO:0007669"/>
    <property type="project" value="UniProtKB-KW"/>
</dbReference>
<organism evidence="15 16">
    <name type="scientific">Rippkaea orientalis (strain PCC 8801 / RF-1)</name>
    <name type="common">Cyanothece sp. (strain PCC 8801)</name>
    <dbReference type="NCBI Taxonomy" id="41431"/>
    <lineage>
        <taxon>Bacteria</taxon>
        <taxon>Bacillati</taxon>
        <taxon>Cyanobacteriota</taxon>
        <taxon>Cyanophyceae</taxon>
        <taxon>Oscillatoriophycideae</taxon>
        <taxon>Chroococcales</taxon>
        <taxon>Aphanothecaceae</taxon>
        <taxon>Rippkaea</taxon>
        <taxon>Rippkaea orientalis</taxon>
    </lineage>
</organism>
<evidence type="ECO:0000256" key="8">
    <source>
        <dbReference type="ARBA" id="ARBA00022839"/>
    </source>
</evidence>
<keyword evidence="6 13" id="KW-0479">Metal-binding</keyword>
<dbReference type="PANTHER" id="PTHR36531:SF6">
    <property type="entry name" value="DNA REPLICATION ATP-DEPENDENT HELICASE_NUCLEASE DNA2"/>
    <property type="match status" value="1"/>
</dbReference>
<gene>
    <name evidence="15" type="ordered locus">PCC8801_0505</name>
</gene>
<keyword evidence="10 13" id="KW-0411">Iron-sulfur</keyword>
<dbReference type="HOGENOM" id="CLU_102055_1_1_3"/>
<dbReference type="Gene3D" id="3.90.320.10">
    <property type="match status" value="1"/>
</dbReference>
<evidence type="ECO:0000256" key="2">
    <source>
        <dbReference type="ARBA" id="ARBA00009189"/>
    </source>
</evidence>
<dbReference type="eggNOG" id="COG1468">
    <property type="taxonomic scope" value="Bacteria"/>
</dbReference>
<evidence type="ECO:0000256" key="5">
    <source>
        <dbReference type="ARBA" id="ARBA00022722"/>
    </source>
</evidence>
<keyword evidence="11 13" id="KW-0051">Antiviral defense</keyword>
<evidence type="ECO:0000313" key="15">
    <source>
        <dbReference type="EMBL" id="ACK64596.1"/>
    </source>
</evidence>
<protein>
    <recommendedName>
        <fullName evidence="4 13">CRISPR-associated exonuclease Cas4</fullName>
        <ecNumber evidence="3 13">3.1.12.1</ecNumber>
    </recommendedName>
</protein>
<keyword evidence="9 13" id="KW-0408">Iron</keyword>
<accession>B7JVM5</accession>
<evidence type="ECO:0000256" key="10">
    <source>
        <dbReference type="ARBA" id="ARBA00023014"/>
    </source>
</evidence>